<dbReference type="PROSITE" id="PS51502">
    <property type="entry name" value="S_R_A_B_BARREL"/>
    <property type="match status" value="1"/>
</dbReference>
<dbReference type="AlphaFoldDB" id="A0A5B7TS39"/>
<evidence type="ECO:0000313" key="3">
    <source>
        <dbReference type="Proteomes" id="UP000306229"/>
    </source>
</evidence>
<dbReference type="Pfam" id="PF07876">
    <property type="entry name" value="Dabb"/>
    <property type="match status" value="1"/>
</dbReference>
<dbReference type="OrthoDB" id="7189263at2"/>
<evidence type="ECO:0000313" key="2">
    <source>
        <dbReference type="EMBL" id="QCX39018.1"/>
    </source>
</evidence>
<gene>
    <name evidence="2" type="ORF">FF125_11430</name>
</gene>
<dbReference type="RefSeq" id="WP_138949895.1">
    <property type="nucleotide sequence ID" value="NZ_CP040749.1"/>
</dbReference>
<name>A0A5B7TS39_9FLAO</name>
<dbReference type="SUPFAM" id="SSF54909">
    <property type="entry name" value="Dimeric alpha+beta barrel"/>
    <property type="match status" value="1"/>
</dbReference>
<dbReference type="SMART" id="SM00886">
    <property type="entry name" value="Dabb"/>
    <property type="match status" value="1"/>
</dbReference>
<dbReference type="InterPro" id="IPR013097">
    <property type="entry name" value="Dabb"/>
</dbReference>
<organism evidence="2 3">
    <name type="scientific">Aureibaculum algae</name>
    <dbReference type="NCBI Taxonomy" id="2584122"/>
    <lineage>
        <taxon>Bacteria</taxon>
        <taxon>Pseudomonadati</taxon>
        <taxon>Bacteroidota</taxon>
        <taxon>Flavobacteriia</taxon>
        <taxon>Flavobacteriales</taxon>
        <taxon>Flavobacteriaceae</taxon>
        <taxon>Aureibaculum</taxon>
    </lineage>
</organism>
<dbReference type="EMBL" id="CP040749">
    <property type="protein sequence ID" value="QCX39018.1"/>
    <property type="molecule type" value="Genomic_DNA"/>
</dbReference>
<dbReference type="Proteomes" id="UP000306229">
    <property type="component" value="Chromosome"/>
</dbReference>
<reference evidence="2 3" key="1">
    <citation type="submission" date="2019-05" db="EMBL/GenBank/DDBJ databases">
        <title>Algicella ahnfeltiae gen. nov., sp. nov., a novel marine bacterium of the family Flavobacteriaceae isolated from a red alga.</title>
        <authorList>
            <person name="Nedashkovskaya O.I."/>
            <person name="Kukhlevskiy A.D."/>
            <person name="Kim S.-G."/>
            <person name="Zhukova N.V."/>
            <person name="Mikhailov V.V."/>
        </authorList>
    </citation>
    <scope>NUCLEOTIDE SEQUENCE [LARGE SCALE GENOMIC DNA]</scope>
    <source>
        <strain evidence="2 3">10Alg115</strain>
    </source>
</reference>
<dbReference type="Gene3D" id="3.30.70.100">
    <property type="match status" value="1"/>
</dbReference>
<keyword evidence="3" id="KW-1185">Reference proteome</keyword>
<dbReference type="KEGG" id="fbe:FF125_11430"/>
<proteinExistence type="predicted"/>
<feature type="domain" description="Stress-response A/B barrel" evidence="1">
    <location>
        <begin position="6"/>
        <end position="102"/>
    </location>
</feature>
<sequence length="107" mass="12353">MTQGNFAHNVFFWLKNPDGAVDRAAFEKSLTNFINQSVFIKTKHVGTPAQTDREVIDSTYTYSLLLTFETKKDHDAYQIEPNHKQFIEESSPLWEKVVVYDSVNILP</sequence>
<evidence type="ECO:0000259" key="1">
    <source>
        <dbReference type="PROSITE" id="PS51502"/>
    </source>
</evidence>
<accession>A0A5B7TS39</accession>
<protein>
    <submittedName>
        <fullName evidence="2">Dabb family protein</fullName>
    </submittedName>
</protein>
<dbReference type="InterPro" id="IPR011008">
    <property type="entry name" value="Dimeric_a/b-barrel"/>
</dbReference>